<gene>
    <name evidence="2" type="ORF">XNOV1_A019784</name>
</gene>
<reference evidence="2" key="1">
    <citation type="submission" date="2023-08" db="EMBL/GenBank/DDBJ databases">
        <authorList>
            <person name="Alioto T."/>
            <person name="Alioto T."/>
            <person name="Gomez Garrido J."/>
        </authorList>
    </citation>
    <scope>NUCLEOTIDE SEQUENCE</scope>
</reference>
<organism evidence="2 3">
    <name type="scientific">Xyrichtys novacula</name>
    <name type="common">Pearly razorfish</name>
    <name type="synonym">Hemipteronotus novacula</name>
    <dbReference type="NCBI Taxonomy" id="13765"/>
    <lineage>
        <taxon>Eukaryota</taxon>
        <taxon>Metazoa</taxon>
        <taxon>Chordata</taxon>
        <taxon>Craniata</taxon>
        <taxon>Vertebrata</taxon>
        <taxon>Euteleostomi</taxon>
        <taxon>Actinopterygii</taxon>
        <taxon>Neopterygii</taxon>
        <taxon>Teleostei</taxon>
        <taxon>Neoteleostei</taxon>
        <taxon>Acanthomorphata</taxon>
        <taxon>Eupercaria</taxon>
        <taxon>Labriformes</taxon>
        <taxon>Labridae</taxon>
        <taxon>Xyrichtys</taxon>
    </lineage>
</organism>
<name>A0AAV1FB09_XYRNO</name>
<feature type="compositionally biased region" description="Polar residues" evidence="1">
    <location>
        <begin position="57"/>
        <end position="68"/>
    </location>
</feature>
<keyword evidence="3" id="KW-1185">Reference proteome</keyword>
<dbReference type="Proteomes" id="UP001178508">
    <property type="component" value="Chromosome 6"/>
</dbReference>
<proteinExistence type="predicted"/>
<sequence>MVLTALAGKDRPEADKRSCALTNRHVSGSSERRNGQEGGHALNVSGGRSVKEAEAARSSTLGATVHTHTVQRDDRGSRSARSRPSQVNGHYERVWRVIHCALLAAAASLQDDTQGSAKRAIKQSESRAQYVIGYTL</sequence>
<dbReference type="AlphaFoldDB" id="A0AAV1FB09"/>
<protein>
    <submittedName>
        <fullName evidence="2">Uncharacterized protein</fullName>
    </submittedName>
</protein>
<feature type="compositionally biased region" description="Basic and acidic residues" evidence="1">
    <location>
        <begin position="8"/>
        <end position="18"/>
    </location>
</feature>
<feature type="region of interest" description="Disordered" evidence="1">
    <location>
        <begin position="1"/>
        <end position="88"/>
    </location>
</feature>
<evidence type="ECO:0000256" key="1">
    <source>
        <dbReference type="SAM" id="MobiDB-lite"/>
    </source>
</evidence>
<feature type="compositionally biased region" description="Polar residues" evidence="1">
    <location>
        <begin position="20"/>
        <end position="29"/>
    </location>
</feature>
<accession>A0AAV1FB09</accession>
<evidence type="ECO:0000313" key="2">
    <source>
        <dbReference type="EMBL" id="CAJ1058228.1"/>
    </source>
</evidence>
<evidence type="ECO:0000313" key="3">
    <source>
        <dbReference type="Proteomes" id="UP001178508"/>
    </source>
</evidence>
<dbReference type="EMBL" id="OY660869">
    <property type="protein sequence ID" value="CAJ1058228.1"/>
    <property type="molecule type" value="Genomic_DNA"/>
</dbReference>